<keyword evidence="4" id="KW-0547">Nucleotide-binding</keyword>
<dbReference type="EC" id="6.3.5.4" evidence="3"/>
<gene>
    <name evidence="10" type="primary">asnB</name>
    <name evidence="10" type="ORF">Asi02nite_18490</name>
</gene>
<comment type="catalytic activity">
    <reaction evidence="8">
        <text>L-aspartate + L-glutamine + ATP + H2O = L-asparagine + L-glutamate + AMP + diphosphate + H(+)</text>
        <dbReference type="Rhea" id="RHEA:12228"/>
        <dbReference type="ChEBI" id="CHEBI:15377"/>
        <dbReference type="ChEBI" id="CHEBI:15378"/>
        <dbReference type="ChEBI" id="CHEBI:29985"/>
        <dbReference type="ChEBI" id="CHEBI:29991"/>
        <dbReference type="ChEBI" id="CHEBI:30616"/>
        <dbReference type="ChEBI" id="CHEBI:33019"/>
        <dbReference type="ChEBI" id="CHEBI:58048"/>
        <dbReference type="ChEBI" id="CHEBI:58359"/>
        <dbReference type="ChEBI" id="CHEBI:456215"/>
        <dbReference type="EC" id="6.3.5.4"/>
    </reaction>
</comment>
<keyword evidence="5" id="KW-0067">ATP-binding</keyword>
<dbReference type="PROSITE" id="PS51278">
    <property type="entry name" value="GATASE_TYPE_2"/>
    <property type="match status" value="1"/>
</dbReference>
<protein>
    <recommendedName>
        <fullName evidence="3">asparagine synthase (glutamine-hydrolyzing)</fullName>
        <ecNumber evidence="3">6.3.5.4</ecNumber>
    </recommendedName>
</protein>
<dbReference type="Pfam" id="PF00733">
    <property type="entry name" value="Asn_synthase"/>
    <property type="match status" value="1"/>
</dbReference>
<dbReference type="InterPro" id="IPR006426">
    <property type="entry name" value="Asn_synth_AEB"/>
</dbReference>
<organism evidence="10 11">
    <name type="scientific">Asanoa siamensis</name>
    <dbReference type="NCBI Taxonomy" id="926357"/>
    <lineage>
        <taxon>Bacteria</taxon>
        <taxon>Bacillati</taxon>
        <taxon>Actinomycetota</taxon>
        <taxon>Actinomycetes</taxon>
        <taxon>Micromonosporales</taxon>
        <taxon>Micromonosporaceae</taxon>
        <taxon>Asanoa</taxon>
    </lineage>
</organism>
<accession>A0ABQ4CM11</accession>
<evidence type="ECO:0000256" key="6">
    <source>
        <dbReference type="ARBA" id="ARBA00022888"/>
    </source>
</evidence>
<comment type="similarity">
    <text evidence="2">Belongs to the asparagine synthetase family.</text>
</comment>
<evidence type="ECO:0000256" key="8">
    <source>
        <dbReference type="ARBA" id="ARBA00048741"/>
    </source>
</evidence>
<comment type="caution">
    <text evidence="10">The sequence shown here is derived from an EMBL/GenBank/DDBJ whole genome shotgun (WGS) entry which is preliminary data.</text>
</comment>
<evidence type="ECO:0000256" key="3">
    <source>
        <dbReference type="ARBA" id="ARBA00012737"/>
    </source>
</evidence>
<dbReference type="NCBIfam" id="TIGR01536">
    <property type="entry name" value="asn_synth_AEB"/>
    <property type="match status" value="1"/>
</dbReference>
<dbReference type="PANTHER" id="PTHR43284">
    <property type="entry name" value="ASPARAGINE SYNTHETASE (GLUTAMINE-HYDROLYZING)"/>
    <property type="match status" value="1"/>
</dbReference>
<keyword evidence="7" id="KW-0315">Glutamine amidotransferase</keyword>
<evidence type="ECO:0000313" key="10">
    <source>
        <dbReference type="EMBL" id="GIF72331.1"/>
    </source>
</evidence>
<dbReference type="InterPro" id="IPR029055">
    <property type="entry name" value="Ntn_hydrolases_N"/>
</dbReference>
<evidence type="ECO:0000256" key="5">
    <source>
        <dbReference type="ARBA" id="ARBA00022840"/>
    </source>
</evidence>
<dbReference type="Proteomes" id="UP000604117">
    <property type="component" value="Unassembled WGS sequence"/>
</dbReference>
<dbReference type="Gene3D" id="3.60.20.10">
    <property type="entry name" value="Glutamine Phosphoribosylpyrophosphate, subunit 1, domain 1"/>
    <property type="match status" value="1"/>
</dbReference>
<name>A0ABQ4CM11_9ACTN</name>
<dbReference type="Gene3D" id="3.40.50.620">
    <property type="entry name" value="HUPs"/>
    <property type="match status" value="1"/>
</dbReference>
<dbReference type="SUPFAM" id="SSF52402">
    <property type="entry name" value="Adenine nucleotide alpha hydrolases-like"/>
    <property type="match status" value="1"/>
</dbReference>
<feature type="domain" description="Glutamine amidotransferase type-2" evidence="9">
    <location>
        <begin position="53"/>
        <end position="270"/>
    </location>
</feature>
<dbReference type="CDD" id="cd00712">
    <property type="entry name" value="AsnB"/>
    <property type="match status" value="1"/>
</dbReference>
<evidence type="ECO:0000259" key="9">
    <source>
        <dbReference type="PROSITE" id="PS51278"/>
    </source>
</evidence>
<dbReference type="InterPro" id="IPR051786">
    <property type="entry name" value="ASN_synthetase/amidase"/>
</dbReference>
<evidence type="ECO:0000256" key="7">
    <source>
        <dbReference type="ARBA" id="ARBA00022962"/>
    </source>
</evidence>
<dbReference type="InterPro" id="IPR014729">
    <property type="entry name" value="Rossmann-like_a/b/a_fold"/>
</dbReference>
<evidence type="ECO:0000313" key="11">
    <source>
        <dbReference type="Proteomes" id="UP000604117"/>
    </source>
</evidence>
<dbReference type="InterPro" id="IPR033738">
    <property type="entry name" value="AsnB_N"/>
</dbReference>
<dbReference type="InterPro" id="IPR017932">
    <property type="entry name" value="GATase_2_dom"/>
</dbReference>
<dbReference type="SUPFAM" id="SSF56235">
    <property type="entry name" value="N-terminal nucleophile aminohydrolases (Ntn hydrolases)"/>
    <property type="match status" value="1"/>
</dbReference>
<sequence>MLSLITGSVVSSPITAAASPLIAFHDTLPRHATRFRWEAAGRSATREKMAGMCGILAFFSAHGAAGAHRDAIAAALESLHHRGPDETGVEVIGQDAVFAHKRLSIIDVAFSHEPLPYAGGRYLLTFNGEIYNYIELREELARDYGATFATQGDGEVIVAGYHYWGEKVLTRLRGMFSFVIWDRQERRAFGARDYFGIKPMFYLQTVDGVYLASEKKALLPFAPAAHAGDAGVDTANLSHYLTLQYVPEPGTLHQGISRIGSGECLNWVPGYPVEVRRWYRPVFNPAPVPDQERLFTEIRETLRESVRLHMRSDVPVGAFLSSGIDSTAVVALARQFNPNILTFTVGYDVPGYSEIEVAQDSARHLEVTTIPTKIGPQDMMEALPRIVWHLDDPVADPALVPLYFVAQKAAEHVTVVLSGEGADEFFGGYTIYREPLSLSAVNGLPDGMQKGLRAMSKVIPQGVKGKSFLERGTTPLEERYYGNARMFTEEEKQSLLRRYDPSVRYTDVTAPIYAEVPDLDDVTKMQYIDLYTWLRGDILVKADRISMAHSLEVRVPFLDREVFDVASRIPVELRLPPRSDATKWAMRQALQGVVPPAIVNRKKLGFPTPTRVWLAGEMYEWARWIIANSSAGDLIDLNYALRLLDEHKKGEVDNSRKVWTVLIFCIWHAIFVARTLDPGITRNQSALLTKPVVGSMVA</sequence>
<comment type="pathway">
    <text evidence="1">Amino-acid biosynthesis; L-asparagine biosynthesis; L-asparagine from L-aspartate (L-Gln route): step 1/1.</text>
</comment>
<dbReference type="PANTHER" id="PTHR43284:SF1">
    <property type="entry name" value="ASPARAGINE SYNTHETASE"/>
    <property type="match status" value="1"/>
</dbReference>
<dbReference type="InterPro" id="IPR001962">
    <property type="entry name" value="Asn_synthase"/>
</dbReference>
<reference evidence="10 11" key="1">
    <citation type="submission" date="2021-01" db="EMBL/GenBank/DDBJ databases">
        <title>Whole genome shotgun sequence of Asanoa siamensis NBRC 107932.</title>
        <authorList>
            <person name="Komaki H."/>
            <person name="Tamura T."/>
        </authorList>
    </citation>
    <scope>NUCLEOTIDE SEQUENCE [LARGE SCALE GENOMIC DNA]</scope>
    <source>
        <strain evidence="10 11">NBRC 107932</strain>
    </source>
</reference>
<keyword evidence="6" id="KW-0061">Asparagine biosynthesis</keyword>
<evidence type="ECO:0000256" key="2">
    <source>
        <dbReference type="ARBA" id="ARBA00005752"/>
    </source>
</evidence>
<evidence type="ECO:0000256" key="4">
    <source>
        <dbReference type="ARBA" id="ARBA00022741"/>
    </source>
</evidence>
<dbReference type="EMBL" id="BONE01000011">
    <property type="protein sequence ID" value="GIF72331.1"/>
    <property type="molecule type" value="Genomic_DNA"/>
</dbReference>
<dbReference type="Pfam" id="PF13537">
    <property type="entry name" value="GATase_7"/>
    <property type="match status" value="1"/>
</dbReference>
<evidence type="ECO:0000256" key="1">
    <source>
        <dbReference type="ARBA" id="ARBA00005187"/>
    </source>
</evidence>
<keyword evidence="11" id="KW-1185">Reference proteome</keyword>
<proteinExistence type="inferred from homology"/>
<keyword evidence="6" id="KW-0028">Amino-acid biosynthesis</keyword>
<dbReference type="CDD" id="cd01991">
    <property type="entry name" value="Asn_synthase_B_C"/>
    <property type="match status" value="1"/>
</dbReference>
<dbReference type="PIRSF" id="PIRSF001589">
    <property type="entry name" value="Asn_synthetase_glu-h"/>
    <property type="match status" value="1"/>
</dbReference>